<keyword evidence="3" id="KW-1185">Reference proteome</keyword>
<comment type="caution">
    <text evidence="2">The sequence shown here is derived from an EMBL/GenBank/DDBJ whole genome shotgun (WGS) entry which is preliminary data.</text>
</comment>
<name>A0ABR9PTW5_9BACT</name>
<gene>
    <name evidence="2" type="ORF">G4177_24650</name>
</gene>
<dbReference type="RefSeq" id="WP_193428582.1">
    <property type="nucleotide sequence ID" value="NZ_CBCSIP010000065.1"/>
</dbReference>
<feature type="chain" id="PRO_5046974462" evidence="1">
    <location>
        <begin position="17"/>
        <end position="151"/>
    </location>
</feature>
<accession>A0ABR9PTW5</accession>
<sequence>MRAKLATLFPVVLAMACVPDAPSEQCDPVSPTFISDLGISQRGDATLTDADGGTWGVPLAVRLQANCLRGSVQVNATTTAGRFAGGTPATPTTLWLAHLGDGSFEGPVDLQIPADTQTRVQVDLDTASASSVISVNDAGEVTIDGGTPQLF</sequence>
<feature type="signal peptide" evidence="1">
    <location>
        <begin position="1"/>
        <end position="16"/>
    </location>
</feature>
<proteinExistence type="predicted"/>
<dbReference type="Proteomes" id="UP001516472">
    <property type="component" value="Unassembled WGS sequence"/>
</dbReference>
<evidence type="ECO:0000256" key="1">
    <source>
        <dbReference type="SAM" id="SignalP"/>
    </source>
</evidence>
<protein>
    <submittedName>
        <fullName evidence="2">Uncharacterized protein</fullName>
    </submittedName>
</protein>
<keyword evidence="1" id="KW-0732">Signal</keyword>
<organism evidence="2 3">
    <name type="scientific">Corallococcus soli</name>
    <dbReference type="NCBI Taxonomy" id="2710757"/>
    <lineage>
        <taxon>Bacteria</taxon>
        <taxon>Pseudomonadati</taxon>
        <taxon>Myxococcota</taxon>
        <taxon>Myxococcia</taxon>
        <taxon>Myxococcales</taxon>
        <taxon>Cystobacterineae</taxon>
        <taxon>Myxococcaceae</taxon>
        <taxon>Corallococcus</taxon>
    </lineage>
</organism>
<evidence type="ECO:0000313" key="2">
    <source>
        <dbReference type="EMBL" id="MBE4751369.1"/>
    </source>
</evidence>
<reference evidence="2 3" key="1">
    <citation type="submission" date="2020-02" db="EMBL/GenBank/DDBJ databases">
        <authorList>
            <person name="Babadi Z.K."/>
            <person name="Risdian C."/>
            <person name="Ebrahimipour G.H."/>
            <person name="Wink J."/>
        </authorList>
    </citation>
    <scope>NUCLEOTIDE SEQUENCE [LARGE SCALE GENOMIC DNA]</scope>
    <source>
        <strain evidence="2 3">ZKHCc1 1396</strain>
    </source>
</reference>
<dbReference type="EMBL" id="JAAIYO010000008">
    <property type="protein sequence ID" value="MBE4751369.1"/>
    <property type="molecule type" value="Genomic_DNA"/>
</dbReference>
<evidence type="ECO:0000313" key="3">
    <source>
        <dbReference type="Proteomes" id="UP001516472"/>
    </source>
</evidence>
<dbReference type="PROSITE" id="PS51257">
    <property type="entry name" value="PROKAR_LIPOPROTEIN"/>
    <property type="match status" value="1"/>
</dbReference>